<name>A0A1N7PWG9_9RHOB</name>
<keyword evidence="2" id="KW-1185">Reference proteome</keyword>
<dbReference type="EMBL" id="FTOQ01000021">
    <property type="protein sequence ID" value="SIT14912.1"/>
    <property type="molecule type" value="Genomic_DNA"/>
</dbReference>
<protein>
    <submittedName>
        <fullName evidence="1">Uncharacterized protein</fullName>
    </submittedName>
</protein>
<reference evidence="2" key="1">
    <citation type="submission" date="2017-01" db="EMBL/GenBank/DDBJ databases">
        <authorList>
            <person name="Varghese N."/>
            <person name="Submissions S."/>
        </authorList>
    </citation>
    <scope>NUCLEOTIDE SEQUENCE [LARGE SCALE GENOMIC DNA]</scope>
    <source>
        <strain evidence="2">DSM 29430</strain>
    </source>
</reference>
<organism evidence="1 2">
    <name type="scientific">Roseivivax lentus</name>
    <dbReference type="NCBI Taxonomy" id="633194"/>
    <lineage>
        <taxon>Bacteria</taxon>
        <taxon>Pseudomonadati</taxon>
        <taxon>Pseudomonadota</taxon>
        <taxon>Alphaproteobacteria</taxon>
        <taxon>Rhodobacterales</taxon>
        <taxon>Roseobacteraceae</taxon>
        <taxon>Roseivivax</taxon>
    </lineage>
</organism>
<evidence type="ECO:0000313" key="1">
    <source>
        <dbReference type="EMBL" id="SIT14912.1"/>
    </source>
</evidence>
<sequence length="30" mass="3267">MKKAGPERPAFCKIAWIGADQPFTAAFASR</sequence>
<accession>A0A1N7PWG9</accession>
<evidence type="ECO:0000313" key="2">
    <source>
        <dbReference type="Proteomes" id="UP000186684"/>
    </source>
</evidence>
<dbReference type="Proteomes" id="UP000186684">
    <property type="component" value="Unassembled WGS sequence"/>
</dbReference>
<proteinExistence type="predicted"/>
<dbReference type="AlphaFoldDB" id="A0A1N7PWG9"/>
<gene>
    <name evidence="1" type="ORF">SAMN05421759_12132</name>
</gene>